<dbReference type="InterPro" id="IPR007110">
    <property type="entry name" value="Ig-like_dom"/>
</dbReference>
<dbReference type="AlphaFoldDB" id="A0A4C1W6D9"/>
<sequence length="536" mass="58726">MSTDDNGEPNYRKDASRALTLNKPQEIYQINVENESLPVSIISTHDVADTSARTAALRAGQLLLVAVLAPFAIGSLSFLTVLFCRPADYEGGRGRRPAGAMWSAALIFVAHIAVCQFSSEDLPTTSQGSDTVTPFYILNAGTAPPPVLLRLGNSTIDSTKSFKVPQTDHETSSIRQDAASAGAPTIRTPIKEVKMELVPHVVSVLRNTHFDHDRRYGPSFEDAPDDGNATRITVQLGEDAHLNCRISLLRDKTVSGGVRLGCVASPRLLNLFMDNCLYDLIEYECGLRIDELSVKCLLYANNQVILAPSACGLREMVSWVRRRGKDEMPELLTVGAVTYAADDRVSVGRRYPGNWRLLIRDVKPDDEGVYECQISTHPPRVSRIYLHVNSPQVWVVDEAGAPLLEKFYEAESTLALVCRARHVETPAQLTWLHEGRALNADTTRGGISVKTEQVPGGADSLLRLARVNSSDGNYTGAVRGARAHTVTVHVLNGIVYSDAVRGRNCGKLKRFLGMVMTSKLCQPRARVVTTFTLTLF</sequence>
<dbReference type="SUPFAM" id="SSF48726">
    <property type="entry name" value="Immunoglobulin"/>
    <property type="match status" value="1"/>
</dbReference>
<dbReference type="EMBL" id="BGZK01000486">
    <property type="protein sequence ID" value="GBP46583.1"/>
    <property type="molecule type" value="Genomic_DNA"/>
</dbReference>
<evidence type="ECO:0000313" key="4">
    <source>
        <dbReference type="EMBL" id="GBP46583.1"/>
    </source>
</evidence>
<dbReference type="Gene3D" id="2.60.40.10">
    <property type="entry name" value="Immunoglobulins"/>
    <property type="match status" value="2"/>
</dbReference>
<keyword evidence="2" id="KW-0812">Transmembrane</keyword>
<evidence type="ECO:0000259" key="3">
    <source>
        <dbReference type="PROSITE" id="PS50835"/>
    </source>
</evidence>
<dbReference type="STRING" id="151549.A0A4C1W6D9"/>
<dbReference type="InterPro" id="IPR003599">
    <property type="entry name" value="Ig_sub"/>
</dbReference>
<organism evidence="4 5">
    <name type="scientific">Eumeta variegata</name>
    <name type="common">Bagworm moth</name>
    <name type="synonym">Eumeta japonica</name>
    <dbReference type="NCBI Taxonomy" id="151549"/>
    <lineage>
        <taxon>Eukaryota</taxon>
        <taxon>Metazoa</taxon>
        <taxon>Ecdysozoa</taxon>
        <taxon>Arthropoda</taxon>
        <taxon>Hexapoda</taxon>
        <taxon>Insecta</taxon>
        <taxon>Pterygota</taxon>
        <taxon>Neoptera</taxon>
        <taxon>Endopterygota</taxon>
        <taxon>Lepidoptera</taxon>
        <taxon>Glossata</taxon>
        <taxon>Ditrysia</taxon>
        <taxon>Tineoidea</taxon>
        <taxon>Psychidae</taxon>
        <taxon>Oiketicinae</taxon>
        <taxon>Eumeta</taxon>
    </lineage>
</organism>
<feature type="region of interest" description="Disordered" evidence="1">
    <location>
        <begin position="160"/>
        <end position="181"/>
    </location>
</feature>
<dbReference type="SMART" id="SM00409">
    <property type="entry name" value="IG"/>
    <property type="match status" value="2"/>
</dbReference>
<name>A0A4C1W6D9_EUMVA</name>
<feature type="transmembrane region" description="Helical" evidence="2">
    <location>
        <begin position="62"/>
        <end position="84"/>
    </location>
</feature>
<comment type="caution">
    <text evidence="4">The sequence shown here is derived from an EMBL/GenBank/DDBJ whole genome shotgun (WGS) entry which is preliminary data.</text>
</comment>
<feature type="domain" description="Ig-like" evidence="3">
    <location>
        <begin position="391"/>
        <end position="487"/>
    </location>
</feature>
<keyword evidence="2" id="KW-1133">Transmembrane helix</keyword>
<dbReference type="InterPro" id="IPR013783">
    <property type="entry name" value="Ig-like_fold"/>
</dbReference>
<protein>
    <recommendedName>
        <fullName evidence="3">Ig-like domain-containing protein</fullName>
    </recommendedName>
</protein>
<evidence type="ECO:0000313" key="5">
    <source>
        <dbReference type="Proteomes" id="UP000299102"/>
    </source>
</evidence>
<dbReference type="GO" id="GO:0032589">
    <property type="term" value="C:neuron projection membrane"/>
    <property type="evidence" value="ECO:0007669"/>
    <property type="project" value="TreeGrafter"/>
</dbReference>
<dbReference type="Proteomes" id="UP000299102">
    <property type="component" value="Unassembled WGS sequence"/>
</dbReference>
<keyword evidence="2" id="KW-0472">Membrane</keyword>
<dbReference type="GO" id="GO:0050808">
    <property type="term" value="P:synapse organization"/>
    <property type="evidence" value="ECO:0007669"/>
    <property type="project" value="TreeGrafter"/>
</dbReference>
<evidence type="ECO:0000256" key="1">
    <source>
        <dbReference type="SAM" id="MobiDB-lite"/>
    </source>
</evidence>
<gene>
    <name evidence="4" type="ORF">EVAR_21739_1</name>
</gene>
<reference evidence="4 5" key="1">
    <citation type="journal article" date="2019" name="Commun. Biol.">
        <title>The bagworm genome reveals a unique fibroin gene that provides high tensile strength.</title>
        <authorList>
            <person name="Kono N."/>
            <person name="Nakamura H."/>
            <person name="Ohtoshi R."/>
            <person name="Tomita M."/>
            <person name="Numata K."/>
            <person name="Arakawa K."/>
        </authorList>
    </citation>
    <scope>NUCLEOTIDE SEQUENCE [LARGE SCALE GENOMIC DNA]</scope>
</reference>
<dbReference type="OrthoDB" id="10012075at2759"/>
<dbReference type="InterPro" id="IPR036179">
    <property type="entry name" value="Ig-like_dom_sf"/>
</dbReference>
<evidence type="ECO:0000256" key="2">
    <source>
        <dbReference type="SAM" id="Phobius"/>
    </source>
</evidence>
<feature type="domain" description="Ig-like" evidence="3">
    <location>
        <begin position="266"/>
        <end position="382"/>
    </location>
</feature>
<dbReference type="PANTHER" id="PTHR23279:SF12">
    <property type="entry name" value="DEFECTIVE PROBOSCIS EXTENSION RESPONSE 14, ISOFORM A-RELATED"/>
    <property type="match status" value="1"/>
</dbReference>
<keyword evidence="5" id="KW-1185">Reference proteome</keyword>
<dbReference type="InterPro" id="IPR037448">
    <property type="entry name" value="Zig-8"/>
</dbReference>
<proteinExistence type="predicted"/>
<dbReference type="CDD" id="cd00096">
    <property type="entry name" value="Ig"/>
    <property type="match status" value="1"/>
</dbReference>
<accession>A0A4C1W6D9</accession>
<dbReference type="PANTHER" id="PTHR23279">
    <property type="entry name" value="DEFECTIVE PROBOSCIS EXTENSION RESPONSE DPR -RELATED"/>
    <property type="match status" value="1"/>
</dbReference>
<dbReference type="PROSITE" id="PS50835">
    <property type="entry name" value="IG_LIKE"/>
    <property type="match status" value="2"/>
</dbReference>